<name>A0A238TCV7_9NEIS</name>
<organism evidence="4 5">
    <name type="scientific">Kingella negevensis</name>
    <dbReference type="NCBI Taxonomy" id="1522312"/>
    <lineage>
        <taxon>Bacteria</taxon>
        <taxon>Pseudomonadati</taxon>
        <taxon>Pseudomonadota</taxon>
        <taxon>Betaproteobacteria</taxon>
        <taxon>Neisseriales</taxon>
        <taxon>Neisseriaceae</taxon>
        <taxon>Kingella</taxon>
    </lineage>
</organism>
<feature type="region of interest" description="Disordered" evidence="1">
    <location>
        <begin position="60"/>
        <end position="89"/>
    </location>
</feature>
<protein>
    <submittedName>
        <fullName evidence="4">Uncharacterized protein</fullName>
    </submittedName>
</protein>
<feature type="signal peptide" evidence="2">
    <location>
        <begin position="1"/>
        <end position="23"/>
    </location>
</feature>
<evidence type="ECO:0000256" key="2">
    <source>
        <dbReference type="SAM" id="SignalP"/>
    </source>
</evidence>
<sequence>MKKSFSFVGLAVLALSLTAPAMAERGNKICSGSKGGFSHCSGEKFVCNDGSISGSKKICSSSTAAGSGKFTKGKKASSHKSTRTAKRTY</sequence>
<accession>A0A238TCV7</accession>
<keyword evidence="2" id="KW-0732">Signal</keyword>
<dbReference type="OrthoDB" id="7027094at2"/>
<evidence type="ECO:0000313" key="4">
    <source>
        <dbReference type="EMBL" id="SNB80956.1"/>
    </source>
</evidence>
<dbReference type="EMBL" id="FXUV01000048">
    <property type="protein sequence ID" value="SMQ13156.1"/>
    <property type="molecule type" value="Genomic_DNA"/>
</dbReference>
<dbReference type="Proteomes" id="UP000215450">
    <property type="component" value="Unassembled WGS sequence"/>
</dbReference>
<feature type="compositionally biased region" description="Basic residues" evidence="1">
    <location>
        <begin position="71"/>
        <end position="89"/>
    </location>
</feature>
<gene>
    <name evidence="3" type="ORF">KEBURONENSIS_01898</name>
    <name evidence="4" type="ORF">KEBURONENSIS_01912</name>
</gene>
<reference evidence="4 5" key="2">
    <citation type="submission" date="2017-06" db="EMBL/GenBank/DDBJ databases">
        <authorList>
            <person name="Kim H.J."/>
            <person name="Triplett B.A."/>
        </authorList>
    </citation>
    <scope>NUCLEOTIDE SEQUENCE [LARGE SCALE GENOMIC DNA]</scope>
    <source>
        <strain evidence="4">Kingella_eburonensis</strain>
    </source>
</reference>
<dbReference type="RefSeq" id="WP_095063178.1">
    <property type="nucleotide sequence ID" value="NZ_FXUV02000053.1"/>
</dbReference>
<dbReference type="AlphaFoldDB" id="A0A238TCV7"/>
<evidence type="ECO:0000313" key="5">
    <source>
        <dbReference type="Proteomes" id="UP000215450"/>
    </source>
</evidence>
<keyword evidence="5" id="KW-1185">Reference proteome</keyword>
<evidence type="ECO:0000313" key="3">
    <source>
        <dbReference type="EMBL" id="SMQ13156.1"/>
    </source>
</evidence>
<proteinExistence type="predicted"/>
<reference evidence="3" key="1">
    <citation type="submission" date="2017-05" db="EMBL/GenBank/DDBJ databases">
        <authorList>
            <person name="Song R."/>
            <person name="Chenine A.L."/>
            <person name="Ruprecht R.M."/>
        </authorList>
    </citation>
    <scope>NUCLEOTIDE SEQUENCE</scope>
    <source>
        <strain evidence="3">Kingella_eburonensis</strain>
    </source>
</reference>
<feature type="chain" id="PRO_5015075287" evidence="2">
    <location>
        <begin position="24"/>
        <end position="89"/>
    </location>
</feature>
<evidence type="ECO:0000256" key="1">
    <source>
        <dbReference type="SAM" id="MobiDB-lite"/>
    </source>
</evidence>
<dbReference type="EMBL" id="FXUV02000053">
    <property type="protein sequence ID" value="SNB80956.1"/>
    <property type="molecule type" value="Genomic_DNA"/>
</dbReference>